<evidence type="ECO:0000256" key="1">
    <source>
        <dbReference type="SAM" id="Phobius"/>
    </source>
</evidence>
<dbReference type="InterPro" id="IPR012349">
    <property type="entry name" value="Split_barrel_FMN-bd"/>
</dbReference>
<reference evidence="2" key="1">
    <citation type="submission" date="2018-05" db="EMBL/GenBank/DDBJ databases">
        <authorList>
            <person name="Lanie J.A."/>
            <person name="Ng W.-L."/>
            <person name="Kazmierczak K.M."/>
            <person name="Andrzejewski T.M."/>
            <person name="Davidsen T.M."/>
            <person name="Wayne K.J."/>
            <person name="Tettelin H."/>
            <person name="Glass J.I."/>
            <person name="Rusch D."/>
            <person name="Podicherti R."/>
            <person name="Tsui H.-C.T."/>
            <person name="Winkler M.E."/>
        </authorList>
    </citation>
    <scope>NUCLEOTIDE SEQUENCE</scope>
</reference>
<feature type="transmembrane region" description="Helical" evidence="1">
    <location>
        <begin position="12"/>
        <end position="31"/>
    </location>
</feature>
<gene>
    <name evidence="2" type="ORF">METZ01_LOCUS17476</name>
</gene>
<dbReference type="AlphaFoldDB" id="A0A381PCA8"/>
<sequence>MKAAKAVKIVTAVFLFYIGIVIVFESLLGYFQPQAGTAMVITTFDNENNGNDRVVARLESNGMIYVAANHWPRAWYRQATTNPRMNVSYEGEKIEYRAIPVEGEEHGRVDSEHSLGLVFRILTGFPPRYFVRLDRN</sequence>
<protein>
    <recommendedName>
        <fullName evidence="3">DUF385 domain-containing protein</fullName>
    </recommendedName>
</protein>
<organism evidence="2">
    <name type="scientific">marine metagenome</name>
    <dbReference type="NCBI Taxonomy" id="408172"/>
    <lineage>
        <taxon>unclassified sequences</taxon>
        <taxon>metagenomes</taxon>
        <taxon>ecological metagenomes</taxon>
    </lineage>
</organism>
<dbReference type="EMBL" id="UINC01000939">
    <property type="protein sequence ID" value="SUZ64622.1"/>
    <property type="molecule type" value="Genomic_DNA"/>
</dbReference>
<evidence type="ECO:0008006" key="3">
    <source>
        <dbReference type="Google" id="ProtNLM"/>
    </source>
</evidence>
<keyword evidence="1" id="KW-0812">Transmembrane</keyword>
<evidence type="ECO:0000313" key="2">
    <source>
        <dbReference type="EMBL" id="SUZ64622.1"/>
    </source>
</evidence>
<keyword evidence="1" id="KW-1133">Transmembrane helix</keyword>
<dbReference type="Gene3D" id="2.30.110.10">
    <property type="entry name" value="Electron Transport, Fmn-binding Protein, Chain A"/>
    <property type="match status" value="1"/>
</dbReference>
<keyword evidence="1" id="KW-0472">Membrane</keyword>
<accession>A0A381PCA8</accession>
<name>A0A381PCA8_9ZZZZ</name>
<proteinExistence type="predicted"/>